<dbReference type="InterPro" id="IPR033452">
    <property type="entry name" value="GH30_C"/>
</dbReference>
<dbReference type="SUPFAM" id="SSF51011">
    <property type="entry name" value="Glycosyl hydrolase domain"/>
    <property type="match status" value="1"/>
</dbReference>
<keyword evidence="9" id="KW-1185">Reference proteome</keyword>
<evidence type="ECO:0000256" key="2">
    <source>
        <dbReference type="ARBA" id="ARBA00022729"/>
    </source>
</evidence>
<comment type="caution">
    <text evidence="8">The sequence shown here is derived from an EMBL/GenBank/DDBJ whole genome shotgun (WGS) entry which is preliminary data.</text>
</comment>
<keyword evidence="2 5" id="KW-0732">Signal</keyword>
<dbReference type="Gene3D" id="2.60.40.1180">
    <property type="entry name" value="Golgi alpha-mannosidase II"/>
    <property type="match status" value="1"/>
</dbReference>
<evidence type="ECO:0000256" key="5">
    <source>
        <dbReference type="SAM" id="SignalP"/>
    </source>
</evidence>
<feature type="chain" id="PRO_5045867338" evidence="5">
    <location>
        <begin position="21"/>
        <end position="488"/>
    </location>
</feature>
<keyword evidence="3 4" id="KW-0378">Hydrolase</keyword>
<feature type="domain" description="Glycosyl hydrolase family 30 beta sandwich" evidence="7">
    <location>
        <begin position="419"/>
        <end position="480"/>
    </location>
</feature>
<organism evidence="8 9">
    <name type="scientific">Paenibacillus glycanilyticus</name>
    <dbReference type="NCBI Taxonomy" id="126569"/>
    <lineage>
        <taxon>Bacteria</taxon>
        <taxon>Bacillati</taxon>
        <taxon>Bacillota</taxon>
        <taxon>Bacilli</taxon>
        <taxon>Bacillales</taxon>
        <taxon>Paenibacillaceae</taxon>
        <taxon>Paenibacillus</taxon>
    </lineage>
</organism>
<evidence type="ECO:0000259" key="6">
    <source>
        <dbReference type="Pfam" id="PF02055"/>
    </source>
</evidence>
<dbReference type="Gene3D" id="3.20.20.80">
    <property type="entry name" value="Glycosidases"/>
    <property type="match status" value="1"/>
</dbReference>
<evidence type="ECO:0000256" key="1">
    <source>
        <dbReference type="ARBA" id="ARBA00005382"/>
    </source>
</evidence>
<keyword evidence="4" id="KW-0326">Glycosidase</keyword>
<dbReference type="RefSeq" id="WP_284238178.1">
    <property type="nucleotide sequence ID" value="NZ_BSSQ01000006.1"/>
</dbReference>
<comment type="similarity">
    <text evidence="1 4">Belongs to the glycosyl hydrolase 30 family.</text>
</comment>
<dbReference type="PRINTS" id="PR00843">
    <property type="entry name" value="GLHYDRLASE30"/>
</dbReference>
<sequence length="488" mass="53289">MRRFSAVMLPVLLVAMLATACSGGNSGGTSSSSGKQVQVWLTTPDRSKLLQQEESLKLTKAKDSDSEEGVVTIDDQKVYQQMDGFGASLTDSSAWLIANKMNDAQRGDLMGKLFDHEQGIGISYLRVPLGASDFAVENYSFDDMPAGESDPELKNFSLGHDKEYIIPTLQQALKINPDLKLMGSPWSPPGWMKTTDSVIGGSLKQEAYEPFANYLVKIIQGYEAEGVPFDAITLQNEPHYTPEDYPGMRMEPLEQAELIKNDVGPAFEKNNIKSKIVIWDHNWDEPYYPLTILNDPDALKYVDGTAFHGYAGEVGNQAQVHDAYPDKNLYFTESSGGAWSTDFGGNLKWDMENLIIGATRNWAKVVLKWNLALDENYGPTIGGCKDCMGVVTINQGTGDVTLNSEYYSFGHASKFVKSGAYRIESGESVSGGIEQVAFKNPDGSIVLVALNAAGEDQELKVKIGGQLFAYTMPAGAVATFVLPGTDRK</sequence>
<dbReference type="Proteomes" id="UP001157114">
    <property type="component" value="Unassembled WGS sequence"/>
</dbReference>
<dbReference type="InterPro" id="IPR001139">
    <property type="entry name" value="Glyco_hydro_30"/>
</dbReference>
<proteinExistence type="inferred from homology"/>
<feature type="domain" description="Glycosyl hydrolase family 30 TIM-barrel" evidence="6">
    <location>
        <begin position="83"/>
        <end position="416"/>
    </location>
</feature>
<evidence type="ECO:0000259" key="7">
    <source>
        <dbReference type="Pfam" id="PF17189"/>
    </source>
</evidence>
<dbReference type="Pfam" id="PF17189">
    <property type="entry name" value="Glyco_hydro_30C"/>
    <property type="match status" value="1"/>
</dbReference>
<dbReference type="InterPro" id="IPR033453">
    <property type="entry name" value="Glyco_hydro_30_TIM-barrel"/>
</dbReference>
<reference evidence="8 9" key="1">
    <citation type="submission" date="2023-03" db="EMBL/GenBank/DDBJ databases">
        <title>Draft genome sequence of the bacteria which degrade cell wall of Tricholomamatutake.</title>
        <authorList>
            <person name="Konishi Y."/>
            <person name="Fukuta Y."/>
            <person name="Shirasaka N."/>
        </authorList>
    </citation>
    <scope>NUCLEOTIDE SEQUENCE [LARGE SCALE GENOMIC DNA]</scope>
    <source>
        <strain evidence="9">mu1</strain>
    </source>
</reference>
<dbReference type="PROSITE" id="PS51257">
    <property type="entry name" value="PROKAR_LIPOPROTEIN"/>
    <property type="match status" value="1"/>
</dbReference>
<feature type="signal peptide" evidence="5">
    <location>
        <begin position="1"/>
        <end position="20"/>
    </location>
</feature>
<protein>
    <submittedName>
        <fullName evidence="8">Glucosylceramidase</fullName>
    </submittedName>
</protein>
<evidence type="ECO:0000256" key="3">
    <source>
        <dbReference type="ARBA" id="ARBA00022801"/>
    </source>
</evidence>
<evidence type="ECO:0000313" key="9">
    <source>
        <dbReference type="Proteomes" id="UP001157114"/>
    </source>
</evidence>
<dbReference type="Pfam" id="PF02055">
    <property type="entry name" value="Glyco_hydro_30"/>
    <property type="match status" value="1"/>
</dbReference>
<evidence type="ECO:0000313" key="8">
    <source>
        <dbReference type="EMBL" id="GLX67432.1"/>
    </source>
</evidence>
<dbReference type="EMBL" id="BSSQ01000006">
    <property type="protein sequence ID" value="GLX67432.1"/>
    <property type="molecule type" value="Genomic_DNA"/>
</dbReference>
<dbReference type="InterPro" id="IPR013780">
    <property type="entry name" value="Glyco_hydro_b"/>
</dbReference>
<evidence type="ECO:0000256" key="4">
    <source>
        <dbReference type="RuleBase" id="RU361188"/>
    </source>
</evidence>
<gene>
    <name evidence="8" type="ORF">MU1_17770</name>
</gene>
<accession>A0ABQ6GEH0</accession>
<dbReference type="PANTHER" id="PTHR11069">
    <property type="entry name" value="GLUCOSYLCERAMIDASE"/>
    <property type="match status" value="1"/>
</dbReference>
<dbReference type="PANTHER" id="PTHR11069:SF23">
    <property type="entry name" value="LYSOSOMAL ACID GLUCOSYLCERAMIDASE"/>
    <property type="match status" value="1"/>
</dbReference>
<dbReference type="InterPro" id="IPR017853">
    <property type="entry name" value="GH"/>
</dbReference>
<dbReference type="SUPFAM" id="SSF51445">
    <property type="entry name" value="(Trans)glycosidases"/>
    <property type="match status" value="1"/>
</dbReference>
<name>A0ABQ6GEH0_9BACL</name>